<dbReference type="InterPro" id="IPR027417">
    <property type="entry name" value="P-loop_NTPase"/>
</dbReference>
<dbReference type="InterPro" id="IPR017871">
    <property type="entry name" value="ABC_transporter-like_CS"/>
</dbReference>
<dbReference type="NCBIfam" id="TIGR01727">
    <property type="entry name" value="oligo_HPY"/>
    <property type="match status" value="1"/>
</dbReference>
<gene>
    <name evidence="6" type="ORF">DSM101010T_16050</name>
</gene>
<dbReference type="GO" id="GO:0015833">
    <property type="term" value="P:peptide transport"/>
    <property type="evidence" value="ECO:0007669"/>
    <property type="project" value="InterPro"/>
</dbReference>
<dbReference type="SUPFAM" id="SSF52540">
    <property type="entry name" value="P-loop containing nucleoside triphosphate hydrolases"/>
    <property type="match status" value="1"/>
</dbReference>
<dbReference type="GO" id="GO:0055085">
    <property type="term" value="P:transmembrane transport"/>
    <property type="evidence" value="ECO:0007669"/>
    <property type="project" value="UniProtKB-ARBA"/>
</dbReference>
<comment type="similarity">
    <text evidence="1">Belongs to the ABC transporter superfamily.</text>
</comment>
<dbReference type="PROSITE" id="PS50893">
    <property type="entry name" value="ABC_TRANSPORTER_2"/>
    <property type="match status" value="1"/>
</dbReference>
<keyword evidence="3" id="KW-0547">Nucleotide-binding</keyword>
<protein>
    <submittedName>
        <fullName evidence="6">ABC transporter ATP-binding protein</fullName>
    </submittedName>
</protein>
<dbReference type="PANTHER" id="PTHR43776">
    <property type="entry name" value="TRANSPORT ATP-BINDING PROTEIN"/>
    <property type="match status" value="1"/>
</dbReference>
<proteinExistence type="inferred from homology"/>
<keyword evidence="2" id="KW-0813">Transport</keyword>
<dbReference type="Gene3D" id="3.40.50.300">
    <property type="entry name" value="P-loop containing nucleotide triphosphate hydrolases"/>
    <property type="match status" value="1"/>
</dbReference>
<dbReference type="GO" id="GO:0016887">
    <property type="term" value="F:ATP hydrolysis activity"/>
    <property type="evidence" value="ECO:0007669"/>
    <property type="project" value="InterPro"/>
</dbReference>
<dbReference type="SMART" id="SM00382">
    <property type="entry name" value="AAA"/>
    <property type="match status" value="1"/>
</dbReference>
<dbReference type="Pfam" id="PF00005">
    <property type="entry name" value="ABC_tran"/>
    <property type="match status" value="1"/>
</dbReference>
<feature type="domain" description="ABC transporter" evidence="5">
    <location>
        <begin position="9"/>
        <end position="268"/>
    </location>
</feature>
<comment type="caution">
    <text evidence="6">The sequence shown here is derived from an EMBL/GenBank/DDBJ whole genome shotgun (WGS) entry which is preliminary data.</text>
</comment>
<organism evidence="6 7">
    <name type="scientific">Desulfovibrio subterraneus</name>
    <dbReference type="NCBI Taxonomy" id="2718620"/>
    <lineage>
        <taxon>Bacteria</taxon>
        <taxon>Pseudomonadati</taxon>
        <taxon>Thermodesulfobacteriota</taxon>
        <taxon>Desulfovibrionia</taxon>
        <taxon>Desulfovibrionales</taxon>
        <taxon>Desulfovibrionaceae</taxon>
        <taxon>Desulfovibrio</taxon>
    </lineage>
</organism>
<dbReference type="Proteomes" id="UP000503840">
    <property type="component" value="Unassembled WGS sequence"/>
</dbReference>
<keyword evidence="7" id="KW-1185">Reference proteome</keyword>
<dbReference type="RefSeq" id="WP_174404912.1">
    <property type="nucleotide sequence ID" value="NZ_BLVO01000013.1"/>
</dbReference>
<sequence length="335" mass="37187">MSESNIPYLRCENVSRVFTKKLDFAGRIARALGSRLREEHVQAVDAVNLAVMPGEVLGLVGESGCGKSTLGRMLCGILPRSGGNIYYKGTDVDLLKGRDAKEYAVNVQMIFQDPFASLNPRMRVRKIIGEAPLFHGLTTAGELDDYLNEVMLRCGLDPSYKNRYPHQFSGGQRQRIGIARAMAVQPECLVCDESVAALDVSIQAQILNLFMDLRRELNLTCVFISHDLGVVEHISDRIAVMYLGRIVEVAPVDALFDAPFHPYTKALLNEVPRLDRRGVDFTPLAGEIPSPLDPPSGCHFHPRCPQVMDICRQERPEDVEIAPGRRACCHLATMK</sequence>
<keyword evidence="4 6" id="KW-0067">ATP-binding</keyword>
<dbReference type="InterPro" id="IPR003439">
    <property type="entry name" value="ABC_transporter-like_ATP-bd"/>
</dbReference>
<dbReference type="InterPro" id="IPR013563">
    <property type="entry name" value="Oligopep_ABC_C"/>
</dbReference>
<dbReference type="FunFam" id="3.40.50.300:FF:000016">
    <property type="entry name" value="Oligopeptide ABC transporter ATP-binding component"/>
    <property type="match status" value="1"/>
</dbReference>
<dbReference type="Pfam" id="PF08352">
    <property type="entry name" value="oligo_HPY"/>
    <property type="match status" value="1"/>
</dbReference>
<dbReference type="EMBL" id="BLVO01000013">
    <property type="protein sequence ID" value="GFM33240.1"/>
    <property type="molecule type" value="Genomic_DNA"/>
</dbReference>
<dbReference type="InterPro" id="IPR003593">
    <property type="entry name" value="AAA+_ATPase"/>
</dbReference>
<evidence type="ECO:0000313" key="7">
    <source>
        <dbReference type="Proteomes" id="UP000503840"/>
    </source>
</evidence>
<name>A0A7J0BHP6_9BACT</name>
<reference evidence="6 7" key="1">
    <citation type="submission" date="2020-05" db="EMBL/GenBank/DDBJ databases">
        <title>Draft genome sequence of Desulfovibrio sp. strain HN2T.</title>
        <authorList>
            <person name="Ueno A."/>
            <person name="Tamazawa S."/>
            <person name="Tamamura S."/>
            <person name="Murakami T."/>
            <person name="Kiyama T."/>
            <person name="Inomata H."/>
            <person name="Amano Y."/>
            <person name="Miyakawa K."/>
            <person name="Tamaki H."/>
            <person name="Naganuma T."/>
            <person name="Kaneko K."/>
        </authorList>
    </citation>
    <scope>NUCLEOTIDE SEQUENCE [LARGE SCALE GENOMIC DNA]</scope>
    <source>
        <strain evidence="6 7">HN2</strain>
    </source>
</reference>
<dbReference type="AlphaFoldDB" id="A0A7J0BHP6"/>
<dbReference type="PANTHER" id="PTHR43776:SF7">
    <property type="entry name" value="D,D-DIPEPTIDE TRANSPORT ATP-BINDING PROTEIN DDPF-RELATED"/>
    <property type="match status" value="1"/>
</dbReference>
<evidence type="ECO:0000313" key="6">
    <source>
        <dbReference type="EMBL" id="GFM33240.1"/>
    </source>
</evidence>
<dbReference type="InterPro" id="IPR050319">
    <property type="entry name" value="ABC_transp_ATP-bind"/>
</dbReference>
<evidence type="ECO:0000256" key="2">
    <source>
        <dbReference type="ARBA" id="ARBA00022448"/>
    </source>
</evidence>
<dbReference type="GO" id="GO:0005524">
    <property type="term" value="F:ATP binding"/>
    <property type="evidence" value="ECO:0007669"/>
    <property type="project" value="UniProtKB-KW"/>
</dbReference>
<evidence type="ECO:0000256" key="1">
    <source>
        <dbReference type="ARBA" id="ARBA00005417"/>
    </source>
</evidence>
<evidence type="ECO:0000259" key="5">
    <source>
        <dbReference type="PROSITE" id="PS50893"/>
    </source>
</evidence>
<accession>A0A7J0BHP6</accession>
<dbReference type="CDD" id="cd03257">
    <property type="entry name" value="ABC_NikE_OppD_transporters"/>
    <property type="match status" value="1"/>
</dbReference>
<evidence type="ECO:0000256" key="4">
    <source>
        <dbReference type="ARBA" id="ARBA00022840"/>
    </source>
</evidence>
<dbReference type="PROSITE" id="PS00211">
    <property type="entry name" value="ABC_TRANSPORTER_1"/>
    <property type="match status" value="1"/>
</dbReference>
<evidence type="ECO:0000256" key="3">
    <source>
        <dbReference type="ARBA" id="ARBA00022741"/>
    </source>
</evidence>